<feature type="compositionally biased region" description="Low complexity" evidence="1">
    <location>
        <begin position="276"/>
        <end position="293"/>
    </location>
</feature>
<reference evidence="2" key="1">
    <citation type="submission" date="2014-11" db="EMBL/GenBank/DDBJ databases">
        <authorList>
            <person name="Otto D Thomas"/>
            <person name="Naeem Raeece"/>
        </authorList>
    </citation>
    <scope>NUCLEOTIDE SEQUENCE</scope>
</reference>
<feature type="region of interest" description="Disordered" evidence="1">
    <location>
        <begin position="505"/>
        <end position="561"/>
    </location>
</feature>
<accession>A0A0G4HCP4</accession>
<feature type="compositionally biased region" description="Acidic residues" evidence="1">
    <location>
        <begin position="134"/>
        <end position="143"/>
    </location>
</feature>
<dbReference type="AlphaFoldDB" id="A0A0G4HCP4"/>
<feature type="compositionally biased region" description="Acidic residues" evidence="1">
    <location>
        <begin position="165"/>
        <end position="175"/>
    </location>
</feature>
<evidence type="ECO:0000313" key="2">
    <source>
        <dbReference type="EMBL" id="CEM41803.1"/>
    </source>
</evidence>
<feature type="compositionally biased region" description="Basic and acidic residues" evidence="1">
    <location>
        <begin position="359"/>
        <end position="370"/>
    </location>
</feature>
<feature type="compositionally biased region" description="Acidic residues" evidence="1">
    <location>
        <begin position="186"/>
        <end position="195"/>
    </location>
</feature>
<feature type="compositionally biased region" description="Acidic residues" evidence="1">
    <location>
        <begin position="216"/>
        <end position="234"/>
    </location>
</feature>
<sequence>MSMRQMMQQERLQREQERLRREQLLQKALAARAQKEKDAAQTAAPAASARASQFPSAGGHADPPTFASRPPPPAPPRGPGQPTNQGGSLLADYDSDSDEDGDGPAAGPTSLLGKRSQGQGEDPPPAKVPRREDAQEDEDEEMEGPALPDGDGEGSEEGPAPPPPDGEEEEEGDEEGPSRPQGDGDGGSDDAEDEGPSALAPFAFLEQGDGEYKLEEEFEIEEPEIPEELLDGEGGETKDAKRGGASESSASRNAARDPPRKIGQLFRPRPEEPEQSSSSSSSAAAGAAAMSRSLFEELTEGRKEAFRLPDEADADEDFRPENTAMFAEVQRGAGAKKAKGDPANAILEGDVAAAAAAEEAEKQRRKKAEEEIPTGFFDDPEQEALARGEEKPSDRKARELEADLKRFEAEIDLELQRKERIRARLDEERFEEGRQEDLAVDNDLRERVERLKAQRDGGAAAAAAAAPGPPRGGRGVPLVASVLRKKKMEAAAALKQQERGLGLKTEGRVKVKKEEEEKLGSQDMKQDKVTAGMIGGAEGAEEESDDGEEEEQFFSWRNKMV</sequence>
<feature type="compositionally biased region" description="Acidic residues" evidence="1">
    <location>
        <begin position="539"/>
        <end position="552"/>
    </location>
</feature>
<feature type="compositionally biased region" description="Pro residues" evidence="1">
    <location>
        <begin position="69"/>
        <end position="79"/>
    </location>
</feature>
<feature type="compositionally biased region" description="Acidic residues" evidence="1">
    <location>
        <begin position="93"/>
        <end position="102"/>
    </location>
</feature>
<feature type="compositionally biased region" description="Low complexity" evidence="1">
    <location>
        <begin position="40"/>
        <end position="68"/>
    </location>
</feature>
<feature type="compositionally biased region" description="Basic and acidic residues" evidence="1">
    <location>
        <begin position="505"/>
        <end position="528"/>
    </location>
</feature>
<organism evidence="2">
    <name type="scientific">Chromera velia CCMP2878</name>
    <dbReference type="NCBI Taxonomy" id="1169474"/>
    <lineage>
        <taxon>Eukaryota</taxon>
        <taxon>Sar</taxon>
        <taxon>Alveolata</taxon>
        <taxon>Colpodellida</taxon>
        <taxon>Chromeraceae</taxon>
        <taxon>Chromera</taxon>
    </lineage>
</organism>
<feature type="region of interest" description="Disordered" evidence="1">
    <location>
        <begin position="27"/>
        <end position="342"/>
    </location>
</feature>
<protein>
    <submittedName>
        <fullName evidence="2">Uncharacterized protein</fullName>
    </submittedName>
</protein>
<feature type="compositionally biased region" description="Basic and acidic residues" evidence="1">
    <location>
        <begin position="235"/>
        <end position="244"/>
    </location>
</feature>
<proteinExistence type="predicted"/>
<feature type="compositionally biased region" description="Low complexity" evidence="1">
    <location>
        <begin position="80"/>
        <end position="92"/>
    </location>
</feature>
<feature type="region of interest" description="Disordered" evidence="1">
    <location>
        <begin position="451"/>
        <end position="476"/>
    </location>
</feature>
<evidence type="ECO:0000256" key="1">
    <source>
        <dbReference type="SAM" id="MobiDB-lite"/>
    </source>
</evidence>
<feature type="region of interest" description="Disordered" evidence="1">
    <location>
        <begin position="356"/>
        <end position="398"/>
    </location>
</feature>
<gene>
    <name evidence="2" type="ORF">Cvel_943</name>
</gene>
<name>A0A0G4HCP4_9ALVE</name>
<feature type="compositionally biased region" description="Basic and acidic residues" evidence="1">
    <location>
        <begin position="299"/>
        <end position="310"/>
    </location>
</feature>
<feature type="compositionally biased region" description="Low complexity" evidence="1">
    <location>
        <begin position="457"/>
        <end position="466"/>
    </location>
</feature>
<dbReference type="EMBL" id="CDMZ01002312">
    <property type="protein sequence ID" value="CEM41803.1"/>
    <property type="molecule type" value="Genomic_DNA"/>
</dbReference>
<dbReference type="VEuPathDB" id="CryptoDB:Cvel_943"/>
<feature type="compositionally biased region" description="Basic and acidic residues" evidence="1">
    <location>
        <begin position="384"/>
        <end position="398"/>
    </location>
</feature>